<sequence>MPRMSLATHLIPSRLLKIPEIHGSSEHLHTGMLFESLF</sequence>
<proteinExistence type="predicted"/>
<evidence type="ECO:0000313" key="1">
    <source>
        <dbReference type="EMBL" id="AGC72131.1"/>
    </source>
</evidence>
<dbReference type="AlphaFoldDB" id="L7VXG4"/>
<organism evidence="1">
    <name type="scientific">uncultured bacterium A1Q1_fos_560</name>
    <dbReference type="NCBI Taxonomy" id="1256584"/>
    <lineage>
        <taxon>Bacteria</taxon>
        <taxon>environmental samples</taxon>
    </lineage>
</organism>
<name>L7VXG4_9BACT</name>
<reference evidence="1" key="1">
    <citation type="submission" date="2012-09" db="EMBL/GenBank/DDBJ databases">
        <title>Metagenomic Characterization of a Microbial Community in Wastewater Detects High Levels of Antibiotic Resistance.</title>
        <authorList>
            <person name="Abrams M."/>
            <person name="Caldwell A."/>
            <person name="Vandaei E."/>
            <person name="Lee W."/>
            <person name="Perrott J."/>
            <person name="Khan S.Y."/>
            <person name="Ta J."/>
            <person name="Romero D."/>
            <person name="Nguyen V."/>
            <person name="Pourmand N."/>
            <person name="Ouverney C.C."/>
        </authorList>
    </citation>
    <scope>NUCLEOTIDE SEQUENCE</scope>
</reference>
<dbReference type="EMBL" id="JX649893">
    <property type="protein sequence ID" value="AGC72131.1"/>
    <property type="molecule type" value="Genomic_DNA"/>
</dbReference>
<protein>
    <submittedName>
        <fullName evidence="1">Uncharacterized protein</fullName>
    </submittedName>
</protein>
<accession>L7VXG4</accession>